<protein>
    <recommendedName>
        <fullName evidence="3">CCDC81-like prokaryotic HU domain-containing protein</fullName>
    </recommendedName>
</protein>
<organism evidence="4 5">
    <name type="scientific">Mucilaginibacter segetis</name>
    <dbReference type="NCBI Taxonomy" id="2793071"/>
    <lineage>
        <taxon>Bacteria</taxon>
        <taxon>Pseudomonadati</taxon>
        <taxon>Bacteroidota</taxon>
        <taxon>Sphingobacteriia</taxon>
        <taxon>Sphingobacteriales</taxon>
        <taxon>Sphingobacteriaceae</taxon>
        <taxon>Mucilaginibacter</taxon>
    </lineage>
</organism>
<evidence type="ECO:0000256" key="1">
    <source>
        <dbReference type="SAM" id="MobiDB-lite"/>
    </source>
</evidence>
<feature type="domain" description="CCDC81-like prokaryotic HU" evidence="3">
    <location>
        <begin position="4"/>
        <end position="58"/>
    </location>
</feature>
<sequence>MDVGYYISELLGQHGDVNVPGLGYFAYTRVNGRYDAAESKFYPPGYSVQFDPQSFEDDTLAEYIAVKKNISIASSKYFTEKFITALKQNAVSGNAQLSDLGFFSIEGTNLFFHPNKNEIPGPDFFGFPVIDVAKTGEQKPVAVTEPVAVPQRPKEILTEIIKPLPVGPQFESDRAHEEYLVELTTKRRRKTTWVFIGLALAFTALVAFLIYRYDPSELSLMQWGSEKKAPAPKIQVLPPTDTPKKQEPEKDTSEIITPVAKTDTLAKTTAAKTDTIPLPRWEIMGGTFKTLKEANRSIQNYKTLGVEARIADDVPGPRVHITLGTFKKRSEAMTAIRELIDTKKVSKDIYPLEIKPKL</sequence>
<dbReference type="InterPro" id="IPR040495">
    <property type="entry name" value="HU-CCDC81_bac_1"/>
</dbReference>
<evidence type="ECO:0000259" key="3">
    <source>
        <dbReference type="Pfam" id="PF18174"/>
    </source>
</evidence>
<accession>A0A934PWF5</accession>
<dbReference type="Pfam" id="PF18174">
    <property type="entry name" value="HU-CCDC81_bac_1"/>
    <property type="match status" value="1"/>
</dbReference>
<keyword evidence="2" id="KW-0472">Membrane</keyword>
<dbReference type="Proteomes" id="UP000613193">
    <property type="component" value="Unassembled WGS sequence"/>
</dbReference>
<proteinExistence type="predicted"/>
<feature type="region of interest" description="Disordered" evidence="1">
    <location>
        <begin position="231"/>
        <end position="251"/>
    </location>
</feature>
<keyword evidence="2" id="KW-1133">Transmembrane helix</keyword>
<keyword evidence="2" id="KW-0812">Transmembrane</keyword>
<name>A0A934PWF5_9SPHI</name>
<comment type="caution">
    <text evidence="4">The sequence shown here is derived from an EMBL/GenBank/DDBJ whole genome shotgun (WGS) entry which is preliminary data.</text>
</comment>
<dbReference type="RefSeq" id="WP_200067315.1">
    <property type="nucleotide sequence ID" value="NZ_JAEHFW010000003.1"/>
</dbReference>
<dbReference type="AlphaFoldDB" id="A0A934PWF5"/>
<gene>
    <name evidence="4" type="ORF">I5M19_15745</name>
</gene>
<feature type="transmembrane region" description="Helical" evidence="2">
    <location>
        <begin position="193"/>
        <end position="211"/>
    </location>
</feature>
<reference evidence="4" key="1">
    <citation type="submission" date="2020-12" db="EMBL/GenBank/DDBJ databases">
        <title>Bacterial novel species Mucilaginibacter sp. SD-g isolated from soil.</title>
        <authorList>
            <person name="Jung H.-Y."/>
        </authorList>
    </citation>
    <scope>NUCLEOTIDE SEQUENCE</scope>
    <source>
        <strain evidence="4">SD-g</strain>
    </source>
</reference>
<dbReference type="EMBL" id="JAEHFW010000003">
    <property type="protein sequence ID" value="MBK0380777.1"/>
    <property type="molecule type" value="Genomic_DNA"/>
</dbReference>
<evidence type="ECO:0000313" key="4">
    <source>
        <dbReference type="EMBL" id="MBK0380777.1"/>
    </source>
</evidence>
<evidence type="ECO:0000256" key="2">
    <source>
        <dbReference type="SAM" id="Phobius"/>
    </source>
</evidence>
<keyword evidence="5" id="KW-1185">Reference proteome</keyword>
<feature type="compositionally biased region" description="Basic and acidic residues" evidence="1">
    <location>
        <begin position="242"/>
        <end position="251"/>
    </location>
</feature>
<evidence type="ECO:0000313" key="5">
    <source>
        <dbReference type="Proteomes" id="UP000613193"/>
    </source>
</evidence>